<dbReference type="Proteomes" id="UP001328733">
    <property type="component" value="Unassembled WGS sequence"/>
</dbReference>
<feature type="domain" description="Leucine-binding protein" evidence="6">
    <location>
        <begin position="112"/>
        <end position="438"/>
    </location>
</feature>
<organism evidence="7 8">
    <name type="scientific">Pannus brasiliensis CCIBt3594</name>
    <dbReference type="NCBI Taxonomy" id="1427578"/>
    <lineage>
        <taxon>Bacteria</taxon>
        <taxon>Bacillati</taxon>
        <taxon>Cyanobacteriota</taxon>
        <taxon>Cyanophyceae</taxon>
        <taxon>Oscillatoriophycideae</taxon>
        <taxon>Chroococcales</taxon>
        <taxon>Microcystaceae</taxon>
        <taxon>Pannus</taxon>
    </lineage>
</organism>
<dbReference type="PANTHER" id="PTHR30483:SF6">
    <property type="entry name" value="PERIPLASMIC BINDING PROTEIN OF ABC TRANSPORTER FOR NATURAL AMINO ACIDS"/>
    <property type="match status" value="1"/>
</dbReference>
<sequence length="462" mass="48814">MAQKNEVPALIITLLITLGLLGAGYWFWKNKIASNDTGARNPSVSAGNRQSSGDSLMIPADSTENKRAGIEAFGKGNYSEAIERFQASLKEQPNDPETRIYLDNARAAAKNPLKIAVVVPIGGNLNVAKEILRGVAQAQEEVDRAGGIDGRGLQVTIVNDDNVPKVSRAVAADLVKDPEILAVIGHNSSDATLAAAPEYQKGGLVMISPTSNSAKISPLGDYIFRTIPTIGVDAETLARYSVESIRQKNVAICIDSKSNASRSLSDAFRAALTARGGKAIDIDCDFVAGNFNADAIVPKAIANGAGAILLNPSIDRLNGAISVARSNGQRLPLLGASTMYTFQTLERGQEAVNGMVLVAPWHPDAFPNNPFPANARKLWGGDVSWRSALAYDATRAVIEGLKKSGGNRQALQKTLAASDFSANGASGAIRFLPSGDRRANLLLVEIVPGQKSATGFDFVPIR</sequence>
<protein>
    <submittedName>
        <fullName evidence="7">ABC transporter substrate-binding protein</fullName>
    </submittedName>
</protein>
<comment type="caution">
    <text evidence="7">The sequence shown here is derived from an EMBL/GenBank/DDBJ whole genome shotgun (WGS) entry which is preliminary data.</text>
</comment>
<feature type="repeat" description="TPR" evidence="3">
    <location>
        <begin position="62"/>
        <end position="95"/>
    </location>
</feature>
<keyword evidence="3" id="KW-0802">TPR repeat</keyword>
<dbReference type="Gene3D" id="3.40.50.2300">
    <property type="match status" value="2"/>
</dbReference>
<keyword evidence="5" id="KW-0472">Membrane</keyword>
<evidence type="ECO:0000259" key="6">
    <source>
        <dbReference type="Pfam" id="PF13458"/>
    </source>
</evidence>
<feature type="region of interest" description="Disordered" evidence="4">
    <location>
        <begin position="38"/>
        <end position="61"/>
    </location>
</feature>
<dbReference type="InterPro" id="IPR028082">
    <property type="entry name" value="Peripla_BP_I"/>
</dbReference>
<dbReference type="RefSeq" id="WP_332864588.1">
    <property type="nucleotide sequence ID" value="NZ_JBAFSM010000012.1"/>
</dbReference>
<feature type="compositionally biased region" description="Polar residues" evidence="4">
    <location>
        <begin position="38"/>
        <end position="54"/>
    </location>
</feature>
<keyword evidence="5" id="KW-1133">Transmembrane helix</keyword>
<proteinExistence type="inferred from homology"/>
<feature type="transmembrane region" description="Helical" evidence="5">
    <location>
        <begin position="7"/>
        <end position="28"/>
    </location>
</feature>
<dbReference type="Pfam" id="PF13458">
    <property type="entry name" value="Peripla_BP_6"/>
    <property type="match status" value="1"/>
</dbReference>
<dbReference type="PROSITE" id="PS50005">
    <property type="entry name" value="TPR"/>
    <property type="match status" value="1"/>
</dbReference>
<evidence type="ECO:0000256" key="4">
    <source>
        <dbReference type="SAM" id="MobiDB-lite"/>
    </source>
</evidence>
<comment type="similarity">
    <text evidence="1">Belongs to the leucine-binding protein family.</text>
</comment>
<dbReference type="AlphaFoldDB" id="A0AAW9QUN5"/>
<evidence type="ECO:0000313" key="8">
    <source>
        <dbReference type="Proteomes" id="UP001328733"/>
    </source>
</evidence>
<evidence type="ECO:0000256" key="1">
    <source>
        <dbReference type="ARBA" id="ARBA00010062"/>
    </source>
</evidence>
<dbReference type="InterPro" id="IPR028081">
    <property type="entry name" value="Leu-bd"/>
</dbReference>
<evidence type="ECO:0000256" key="3">
    <source>
        <dbReference type="PROSITE-ProRule" id="PRU00339"/>
    </source>
</evidence>
<keyword evidence="8" id="KW-1185">Reference proteome</keyword>
<reference evidence="7 8" key="1">
    <citation type="submission" date="2024-01" db="EMBL/GenBank/DDBJ databases">
        <title>Genomic insights into the taxonomy and metabolism of the cyanobacterium Pannus brasiliensis CCIBt3594.</title>
        <authorList>
            <person name="Machado M."/>
            <person name="Botero N.B."/>
            <person name="Andreote A.P.D."/>
            <person name="Feitosa A.M.T."/>
            <person name="Popin R."/>
            <person name="Sivonen K."/>
            <person name="Fiore M.F."/>
        </authorList>
    </citation>
    <scope>NUCLEOTIDE SEQUENCE [LARGE SCALE GENOMIC DNA]</scope>
    <source>
        <strain evidence="7 8">CCIBt3594</strain>
    </source>
</reference>
<dbReference type="InterPro" id="IPR019734">
    <property type="entry name" value="TPR_rpt"/>
</dbReference>
<dbReference type="PANTHER" id="PTHR30483">
    <property type="entry name" value="LEUCINE-SPECIFIC-BINDING PROTEIN"/>
    <property type="match status" value="1"/>
</dbReference>
<evidence type="ECO:0000256" key="2">
    <source>
        <dbReference type="ARBA" id="ARBA00022729"/>
    </source>
</evidence>
<accession>A0AAW9QUN5</accession>
<keyword evidence="2" id="KW-0732">Signal</keyword>
<gene>
    <name evidence="7" type="ORF">V0288_08260</name>
</gene>
<name>A0AAW9QUN5_9CHRO</name>
<dbReference type="EMBL" id="JBAFSM010000012">
    <property type="protein sequence ID" value="MEG3437108.1"/>
    <property type="molecule type" value="Genomic_DNA"/>
</dbReference>
<evidence type="ECO:0000313" key="7">
    <source>
        <dbReference type="EMBL" id="MEG3437108.1"/>
    </source>
</evidence>
<evidence type="ECO:0000256" key="5">
    <source>
        <dbReference type="SAM" id="Phobius"/>
    </source>
</evidence>
<dbReference type="InterPro" id="IPR051010">
    <property type="entry name" value="BCAA_transport"/>
</dbReference>
<dbReference type="CDD" id="cd06268">
    <property type="entry name" value="PBP1_ABC_transporter_LIVBP-like"/>
    <property type="match status" value="1"/>
</dbReference>
<keyword evidence="5" id="KW-0812">Transmembrane</keyword>
<dbReference type="SUPFAM" id="SSF53822">
    <property type="entry name" value="Periplasmic binding protein-like I"/>
    <property type="match status" value="1"/>
</dbReference>